<dbReference type="InterPro" id="IPR011050">
    <property type="entry name" value="Pectin_lyase_fold/virulence"/>
</dbReference>
<comment type="subcellular location">
    <subcellularLocation>
        <location evidence="1">Secreted</location>
    </subcellularLocation>
</comment>
<keyword evidence="2" id="KW-0964">Secreted</keyword>
<dbReference type="InterPro" id="IPR024973">
    <property type="entry name" value="ESPR"/>
</dbReference>
<evidence type="ECO:0000313" key="6">
    <source>
        <dbReference type="EMBL" id="VVE55001.1"/>
    </source>
</evidence>
<accession>A0A5E4Z1A1</accession>
<dbReference type="Gene3D" id="2.160.20.10">
    <property type="entry name" value="Single-stranded right-handed beta-helix, Pectin lyase-like"/>
    <property type="match status" value="1"/>
</dbReference>
<feature type="domain" description="Filamentous haemagglutinin FhaB/tRNA nuclease CdiA-like TPS" evidence="5">
    <location>
        <begin position="67"/>
        <end position="179"/>
    </location>
</feature>
<name>A0A5E4Z1A1_9BURK</name>
<gene>
    <name evidence="6" type="primary">hxuA_2</name>
    <name evidence="6" type="ORF">PFI31113_04944</name>
</gene>
<dbReference type="PANTHER" id="PTHR12338:SF8">
    <property type="entry name" value="HEME_HEMOPEXIN-BINDING PROTEIN"/>
    <property type="match status" value="1"/>
</dbReference>
<dbReference type="PANTHER" id="PTHR12338">
    <property type="entry name" value="AUTOTRANSPORTER"/>
    <property type="match status" value="1"/>
</dbReference>
<feature type="region of interest" description="Disordered" evidence="4">
    <location>
        <begin position="1125"/>
        <end position="1167"/>
    </location>
</feature>
<feature type="region of interest" description="Disordered" evidence="4">
    <location>
        <begin position="1036"/>
        <end position="1056"/>
    </location>
</feature>
<evidence type="ECO:0000256" key="2">
    <source>
        <dbReference type="ARBA" id="ARBA00022525"/>
    </source>
</evidence>
<reference evidence="6 7" key="1">
    <citation type="submission" date="2019-08" db="EMBL/GenBank/DDBJ databases">
        <authorList>
            <person name="Peeters C."/>
        </authorList>
    </citation>
    <scope>NUCLEOTIDE SEQUENCE [LARGE SCALE GENOMIC DNA]</scope>
    <source>
        <strain evidence="6 7">LMG 31113</strain>
    </source>
</reference>
<dbReference type="Proteomes" id="UP000382577">
    <property type="component" value="Unassembled WGS sequence"/>
</dbReference>
<dbReference type="OrthoDB" id="218680at2"/>
<evidence type="ECO:0000259" key="5">
    <source>
        <dbReference type="SMART" id="SM00912"/>
    </source>
</evidence>
<dbReference type="Pfam" id="PF13018">
    <property type="entry name" value="ESPR"/>
    <property type="match status" value="1"/>
</dbReference>
<keyword evidence="3" id="KW-0732">Signal</keyword>
<dbReference type="InterPro" id="IPR012334">
    <property type="entry name" value="Pectin_lyas_fold"/>
</dbReference>
<feature type="compositionally biased region" description="Low complexity" evidence="4">
    <location>
        <begin position="1126"/>
        <end position="1148"/>
    </location>
</feature>
<dbReference type="InterPro" id="IPR050909">
    <property type="entry name" value="Bact_Autotransporter_VF"/>
</dbReference>
<dbReference type="GO" id="GO:0005576">
    <property type="term" value="C:extracellular region"/>
    <property type="evidence" value="ECO:0007669"/>
    <property type="project" value="UniProtKB-SubCell"/>
</dbReference>
<evidence type="ECO:0000256" key="1">
    <source>
        <dbReference type="ARBA" id="ARBA00004613"/>
    </source>
</evidence>
<feature type="compositionally biased region" description="Polar residues" evidence="4">
    <location>
        <begin position="1036"/>
        <end position="1054"/>
    </location>
</feature>
<evidence type="ECO:0000313" key="7">
    <source>
        <dbReference type="Proteomes" id="UP000382577"/>
    </source>
</evidence>
<dbReference type="RefSeq" id="WP_150601134.1">
    <property type="nucleotide sequence ID" value="NZ_CABPRW010000022.1"/>
</dbReference>
<evidence type="ECO:0000256" key="3">
    <source>
        <dbReference type="ARBA" id="ARBA00022729"/>
    </source>
</evidence>
<dbReference type="SMART" id="SM00912">
    <property type="entry name" value="Haemagg_act"/>
    <property type="match status" value="1"/>
</dbReference>
<dbReference type="EMBL" id="CABPRW010000022">
    <property type="protein sequence ID" value="VVE55001.1"/>
    <property type="molecule type" value="Genomic_DNA"/>
</dbReference>
<dbReference type="NCBIfam" id="TIGR01901">
    <property type="entry name" value="adhes_NPXG"/>
    <property type="match status" value="1"/>
</dbReference>
<dbReference type="SUPFAM" id="SSF51126">
    <property type="entry name" value="Pectin lyase-like"/>
    <property type="match status" value="1"/>
</dbReference>
<sequence length="1326" mass="130653">MNKNRFRKVFSKRLGMLVAVGEDAKGQGKGLGTGVGGGAVADVHVVSDIKGVVLAIVLALAETTAFAQSLPTGGQYTAGSGSISTNGNTLTVDQNTQRGVINWNTFNVGAGNTVQFNQPNAQSKTLNIVNGGVPSNIQGSLLANGQIFIQNSSGILFGKGAVVNVGSLLATTKAIDPNAFMNGDVLTLSSTGQNGVVQNDGNIQASGFVTLVGDQVRNTGSITVPGGQVVLAAGDSATVALANGQGLSLTLTNATASALVENSGQIMADNGSVLLTARGSDTLLKTVINMSGVVQAGSGAIVADAGSTGDVIVTGKLDASNMSAGGVGGDVVLSGNRIGLSDTARIDVSGDGDAGYAVIGGDTLHKISGTKAAALIDNVTFADAVQIDRGAQIMARSVHGNGGFLETSGRYLNMQGQVDASAPNGKNGSWLIDPTDVTISTGDDTNYTGPLGNGTFNWNTGSETAVVNNVSLVDALNSGTDVTITTASDGPATGNISVKADIVTHSAQSANLTLLANNSLYIGDQTDVRIAADGDGALNVNMVATNGTAHVGSAGHTVTFDTKGNVSITGGSDASGAVGLQLAGNVNVVSGNVTLSGTSDSQNAVEAVKNSSLNVTGGHLRVDGTSGSGVGVHLTNLLVSGSGAVEINGSGQTGVLLSSLNVSETGVANISGQTSRSGGYGISMTNANASGHGEIYLHGTSSATTGVGYGVYVSATSAAQNSLFRIDGESNGGDNGVGIYIKNAAVRDNGSAIFSGSSSGAGDAVYVYAMLVLDQAKFDVTGTATGSGLGVDATNINTLVNGSINISGTSTDGDGTRINGVVGVAYNSAVNVSGNSTNGNGTLLGAGSVVTVSANGTFDISGGSANGTGTLINGGVNVSNTGTANITGNSIDGNGTVIHGPMNISGNGTLDVSGNSANSTGTLVDLNGSIGTKDNGTTSIKGNSTDGAGVLVNGTLNVSGSGTLDISGNSANSTGTLVDLNGSIGTADGGATLIKGNSTDGAGVLINGTVNVSGNGALDISGNSANSTGTLVDSNGSVSTIDQGSSNVAGRSTDGTGGVVNGSFNVSGNGSANVSGHSADGKSLVGEFTASDDSSIYVTAPGAGEGDIVLHLSGNVKWGLDILPENTTPIDPTDPVNPTNPSDPTNNTPGGGGTTNPTSGDSGGGHSNTGAIVGGVLGAAGIGGALVMSAHGVMYLEQPAELTVDIGDLSYWGRVSLEHLQIDLKGGQAELALRSPTGPLKRQLKLLDGGDGVKHYASVDAKTGVQSDLTFNPKTSEYFYTETGMKAGQPYKVSAHGWLKAHTSIGAPAPLPESASWAIRPSANAK</sequence>
<protein>
    <submittedName>
        <fullName evidence="6">Heme/hemopexin-binding protein</fullName>
    </submittedName>
</protein>
<dbReference type="Pfam" id="PF05860">
    <property type="entry name" value="TPS"/>
    <property type="match status" value="1"/>
</dbReference>
<dbReference type="InterPro" id="IPR008638">
    <property type="entry name" value="FhaB/CdiA-like_TPS"/>
</dbReference>
<evidence type="ECO:0000256" key="4">
    <source>
        <dbReference type="SAM" id="MobiDB-lite"/>
    </source>
</evidence>
<organism evidence="6 7">
    <name type="scientific">Pandoraea fibrosis</name>
    <dbReference type="NCBI Taxonomy" id="1891094"/>
    <lineage>
        <taxon>Bacteria</taxon>
        <taxon>Pseudomonadati</taxon>
        <taxon>Pseudomonadota</taxon>
        <taxon>Betaproteobacteria</taxon>
        <taxon>Burkholderiales</taxon>
        <taxon>Burkholderiaceae</taxon>
        <taxon>Pandoraea</taxon>
    </lineage>
</organism>
<proteinExistence type="predicted"/>